<evidence type="ECO:0000313" key="1">
    <source>
        <dbReference type="EMBL" id="QDL90339.1"/>
    </source>
</evidence>
<organism evidence="1 2">
    <name type="scientific">Paroceanicella profunda</name>
    <dbReference type="NCBI Taxonomy" id="2579971"/>
    <lineage>
        <taxon>Bacteria</taxon>
        <taxon>Pseudomonadati</taxon>
        <taxon>Pseudomonadota</taxon>
        <taxon>Alphaproteobacteria</taxon>
        <taxon>Rhodobacterales</taxon>
        <taxon>Paracoccaceae</taxon>
        <taxon>Paroceanicella</taxon>
    </lineage>
</organism>
<dbReference type="OrthoDB" id="7356934at2"/>
<keyword evidence="2" id="KW-1185">Reference proteome</keyword>
<dbReference type="KEGG" id="ppru:FDP22_00110"/>
<reference evidence="1 2" key="1">
    <citation type="submission" date="2019-06" db="EMBL/GenBank/DDBJ databases">
        <title>Genome sequence of Rhodobacteraceae bacterium D4M1.</title>
        <authorList>
            <person name="Cao J."/>
        </authorList>
    </citation>
    <scope>NUCLEOTIDE SEQUENCE [LARGE SCALE GENOMIC DNA]</scope>
    <source>
        <strain evidence="1 2">D4M1</strain>
    </source>
</reference>
<protein>
    <submittedName>
        <fullName evidence="1">DUF3572 family protein</fullName>
    </submittedName>
</protein>
<dbReference type="RefSeq" id="WP_138575830.1">
    <property type="nucleotide sequence ID" value="NZ_CP040818.1"/>
</dbReference>
<name>A0A5B8FV54_9RHOB</name>
<dbReference type="AlphaFoldDB" id="A0A5B8FV54"/>
<dbReference type="EMBL" id="CP040818">
    <property type="protein sequence ID" value="QDL90339.1"/>
    <property type="molecule type" value="Genomic_DNA"/>
</dbReference>
<dbReference type="Proteomes" id="UP000305888">
    <property type="component" value="Chromosome"/>
</dbReference>
<sequence>MRHHKQPSAEEIGLSAFSWLLEDPDRAGSFLGWSGTDPSELAGRLEDPVFLGFVLDFLLMEDEQVTAFCAAAGLKTDAPMRARQALPGGDLPNWT</sequence>
<accession>A0A5B8FV54</accession>
<dbReference type="InterPro" id="IPR021955">
    <property type="entry name" value="DUF3572"/>
</dbReference>
<dbReference type="Pfam" id="PF12096">
    <property type="entry name" value="DUF3572"/>
    <property type="match status" value="1"/>
</dbReference>
<evidence type="ECO:0000313" key="2">
    <source>
        <dbReference type="Proteomes" id="UP000305888"/>
    </source>
</evidence>
<gene>
    <name evidence="1" type="ORF">FDP22_00110</name>
</gene>
<proteinExistence type="predicted"/>